<evidence type="ECO:0000256" key="2">
    <source>
        <dbReference type="ARBA" id="ARBA00022553"/>
    </source>
</evidence>
<dbReference type="InterPro" id="IPR016055">
    <property type="entry name" value="A-D-PHexomutase_a/b/a-I/II/III"/>
</dbReference>
<feature type="binding site" evidence="8">
    <location>
        <position position="243"/>
    </location>
    <ligand>
        <name>Mg(2+)</name>
        <dbReference type="ChEBI" id="CHEBI:18420"/>
    </ligand>
</feature>
<gene>
    <name evidence="8" type="primary">glmM</name>
    <name evidence="15" type="ORF">H8E19_15590</name>
</gene>
<dbReference type="SUPFAM" id="SSF53738">
    <property type="entry name" value="Phosphoglucomutase, first 3 domains"/>
    <property type="match status" value="3"/>
</dbReference>
<dbReference type="InterPro" id="IPR005841">
    <property type="entry name" value="Alpha-D-phosphohexomutase_SF"/>
</dbReference>
<keyword evidence="3 8" id="KW-0479">Metal-binding</keyword>
<reference evidence="15 16" key="1">
    <citation type="submission" date="2020-08" db="EMBL/GenBank/DDBJ databases">
        <title>Bridging the membrane lipid divide: bacteria of the FCB group superphylum have the potential to synthesize archaeal ether lipids.</title>
        <authorList>
            <person name="Villanueva L."/>
            <person name="Von Meijenfeldt F.A.B."/>
            <person name="Westbye A.B."/>
            <person name="Yadav S."/>
            <person name="Hopmans E.C."/>
            <person name="Dutilh B.E."/>
            <person name="Sinninghe Damste J.S."/>
        </authorList>
    </citation>
    <scope>NUCLEOTIDE SEQUENCE [LARGE SCALE GENOMIC DNA]</scope>
    <source>
        <strain evidence="15">NIOZ-UU27</strain>
    </source>
</reference>
<dbReference type="InterPro" id="IPR016066">
    <property type="entry name" value="A-D-PHexomutase_CS"/>
</dbReference>
<feature type="binding site" evidence="8">
    <location>
        <position position="245"/>
    </location>
    <ligand>
        <name>Mg(2+)</name>
        <dbReference type="ChEBI" id="CHEBI:18420"/>
    </ligand>
</feature>
<dbReference type="GO" id="GO:0000287">
    <property type="term" value="F:magnesium ion binding"/>
    <property type="evidence" value="ECO:0007669"/>
    <property type="project" value="UniProtKB-UniRule"/>
</dbReference>
<feature type="binding site" evidence="8">
    <location>
        <position position="247"/>
    </location>
    <ligand>
        <name>Mg(2+)</name>
        <dbReference type="ChEBI" id="CHEBI:18420"/>
    </ligand>
</feature>
<evidence type="ECO:0000256" key="1">
    <source>
        <dbReference type="ARBA" id="ARBA00010231"/>
    </source>
</evidence>
<dbReference type="GO" id="GO:0008966">
    <property type="term" value="F:phosphoglucosamine mutase activity"/>
    <property type="evidence" value="ECO:0007669"/>
    <property type="project" value="UniProtKB-UniRule"/>
</dbReference>
<dbReference type="GO" id="GO:0005975">
    <property type="term" value="P:carbohydrate metabolic process"/>
    <property type="evidence" value="ECO:0007669"/>
    <property type="project" value="InterPro"/>
</dbReference>
<dbReference type="InterPro" id="IPR005843">
    <property type="entry name" value="A-D-PHexomutase_C"/>
</dbReference>
<evidence type="ECO:0000256" key="5">
    <source>
        <dbReference type="ARBA" id="ARBA00023235"/>
    </source>
</evidence>
<dbReference type="InterPro" id="IPR006352">
    <property type="entry name" value="GlmM_bact"/>
</dbReference>
<dbReference type="InterPro" id="IPR050060">
    <property type="entry name" value="Phosphoglucosamine_mutase"/>
</dbReference>
<dbReference type="EC" id="5.4.2.10" evidence="6 8"/>
<comment type="caution">
    <text evidence="15">The sequence shown here is derived from an EMBL/GenBank/DDBJ whole genome shotgun (WGS) entry which is preliminary data.</text>
</comment>
<feature type="domain" description="Alpha-D-phosphohexomutase C-terminal" evidence="11">
    <location>
        <begin position="376"/>
        <end position="442"/>
    </location>
</feature>
<evidence type="ECO:0000256" key="9">
    <source>
        <dbReference type="RuleBase" id="RU004326"/>
    </source>
</evidence>
<dbReference type="Proteomes" id="UP000650524">
    <property type="component" value="Unassembled WGS sequence"/>
</dbReference>
<feature type="modified residue" description="Phosphoserine" evidence="8">
    <location>
        <position position="101"/>
    </location>
</feature>
<dbReference type="NCBIfam" id="NF008139">
    <property type="entry name" value="PRK10887.1"/>
    <property type="match status" value="1"/>
</dbReference>
<evidence type="ECO:0000256" key="4">
    <source>
        <dbReference type="ARBA" id="ARBA00022842"/>
    </source>
</evidence>
<proteinExistence type="inferred from homology"/>
<accession>A0A8J6N2J8</accession>
<dbReference type="EMBL" id="JACNJD010000318">
    <property type="protein sequence ID" value="MBC8178826.1"/>
    <property type="molecule type" value="Genomic_DNA"/>
</dbReference>
<dbReference type="PROSITE" id="PS00710">
    <property type="entry name" value="PGM_PMM"/>
    <property type="match status" value="1"/>
</dbReference>
<protein>
    <recommendedName>
        <fullName evidence="7 8">Phosphoglucosamine mutase</fullName>
        <ecNumber evidence="6 8">5.4.2.10</ecNumber>
    </recommendedName>
</protein>
<dbReference type="SUPFAM" id="SSF55957">
    <property type="entry name" value="Phosphoglucomutase, C-terminal domain"/>
    <property type="match status" value="1"/>
</dbReference>
<feature type="domain" description="Alpha-D-phosphohexomutase alpha/beta/alpha" evidence="14">
    <location>
        <begin position="260"/>
        <end position="371"/>
    </location>
</feature>
<dbReference type="Gene3D" id="3.40.120.10">
    <property type="entry name" value="Alpha-D-Glucose-1,6-Bisphosphate, subunit A, domain 3"/>
    <property type="match status" value="3"/>
</dbReference>
<dbReference type="InterPro" id="IPR036900">
    <property type="entry name" value="A-D-PHexomutase_C_sf"/>
</dbReference>
<dbReference type="CDD" id="cd05802">
    <property type="entry name" value="GlmM"/>
    <property type="match status" value="1"/>
</dbReference>
<name>A0A8J6N2J8_9DELT</name>
<dbReference type="HAMAP" id="MF_01554_B">
    <property type="entry name" value="GlmM_B"/>
    <property type="match status" value="1"/>
</dbReference>
<keyword evidence="2 8" id="KW-0597">Phosphoprotein</keyword>
<keyword evidence="5 8" id="KW-0413">Isomerase</keyword>
<dbReference type="FunFam" id="3.30.310.50:FF:000001">
    <property type="entry name" value="Phosphoglucosamine mutase"/>
    <property type="match status" value="1"/>
</dbReference>
<dbReference type="Pfam" id="PF02880">
    <property type="entry name" value="PGM_PMM_III"/>
    <property type="match status" value="1"/>
</dbReference>
<sequence>MGKLFGTDGIRGEANLYPMDGETAYSVGQAVTRLLKKKGHKVQIVIGKDTRISGDMLEDSLVAGISSMGGDSCPVGVLPTPGIAFITVDLHASAGIVISASHNPYQDNGIKIFSGDGFKLSDEQEELIENFILKGNLPQIASPANEMGHATRIDDLFNRYISFLKESFPHDLTMEGIKIVIDTANGATYKTAPALFTSLGADVAIIHNSPDGKNINDNCGSQFTQDLQEHVRQSGASIGLAFDGDGDRLIAVDEKGSEITGDQIMLICAKALKKQGRLKNNLLVTSVMSNLGLSVACKKQGINRHESKVGDRYVLEDMQRLGAVIGGEESGHIILLDHHTTSDGVITSLQLIAAMIREQKTLSQLAAMMDVYPQRLINVEVRNKPEISSVPPLMEAIKDVETQLGDQGRVLVRYSGTQNLCRVMVEGPTDDMTEKYCTRIANEVEIALGLSQE</sequence>
<dbReference type="FunFam" id="3.40.120.10:FF:000001">
    <property type="entry name" value="Phosphoglucosamine mutase"/>
    <property type="match status" value="1"/>
</dbReference>
<dbReference type="FunFam" id="3.40.120.10:FF:000002">
    <property type="entry name" value="Phosphoglucosamine mutase"/>
    <property type="match status" value="1"/>
</dbReference>
<dbReference type="InterPro" id="IPR005845">
    <property type="entry name" value="A-D-PHexomutase_a/b/a-II"/>
</dbReference>
<feature type="active site" description="Phosphoserine intermediate" evidence="8">
    <location>
        <position position="101"/>
    </location>
</feature>
<dbReference type="NCBIfam" id="TIGR01455">
    <property type="entry name" value="glmM"/>
    <property type="match status" value="1"/>
</dbReference>
<dbReference type="GO" id="GO:0005829">
    <property type="term" value="C:cytosol"/>
    <property type="evidence" value="ECO:0007669"/>
    <property type="project" value="TreeGrafter"/>
</dbReference>
<dbReference type="PRINTS" id="PR00509">
    <property type="entry name" value="PGMPMM"/>
</dbReference>
<evidence type="ECO:0000256" key="10">
    <source>
        <dbReference type="RuleBase" id="RU004327"/>
    </source>
</evidence>
<evidence type="ECO:0000259" key="12">
    <source>
        <dbReference type="Pfam" id="PF02878"/>
    </source>
</evidence>
<evidence type="ECO:0000256" key="6">
    <source>
        <dbReference type="ARBA" id="ARBA00066330"/>
    </source>
</evidence>
<dbReference type="Pfam" id="PF02878">
    <property type="entry name" value="PGM_PMM_I"/>
    <property type="match status" value="1"/>
</dbReference>
<evidence type="ECO:0000313" key="16">
    <source>
        <dbReference type="Proteomes" id="UP000650524"/>
    </source>
</evidence>
<evidence type="ECO:0000256" key="7">
    <source>
        <dbReference type="ARBA" id="ARBA00068193"/>
    </source>
</evidence>
<comment type="cofactor">
    <cofactor evidence="8">
        <name>Mg(2+)</name>
        <dbReference type="ChEBI" id="CHEBI:18420"/>
    </cofactor>
    <text evidence="8">Binds 1 Mg(2+) ion per subunit.</text>
</comment>
<feature type="domain" description="Alpha-D-phosphohexomutase alpha/beta/alpha" evidence="12">
    <location>
        <begin position="3"/>
        <end position="134"/>
    </location>
</feature>
<evidence type="ECO:0000259" key="11">
    <source>
        <dbReference type="Pfam" id="PF00408"/>
    </source>
</evidence>
<evidence type="ECO:0000259" key="14">
    <source>
        <dbReference type="Pfam" id="PF02880"/>
    </source>
</evidence>
<keyword evidence="4 8" id="KW-0460">Magnesium</keyword>
<evidence type="ECO:0000256" key="3">
    <source>
        <dbReference type="ARBA" id="ARBA00022723"/>
    </source>
</evidence>
<dbReference type="Gene3D" id="3.30.310.50">
    <property type="entry name" value="Alpha-D-phosphohexomutase, C-terminal domain"/>
    <property type="match status" value="1"/>
</dbReference>
<evidence type="ECO:0000313" key="15">
    <source>
        <dbReference type="EMBL" id="MBC8178826.1"/>
    </source>
</evidence>
<comment type="similarity">
    <text evidence="1 8 9">Belongs to the phosphohexose mutase family.</text>
</comment>
<dbReference type="InterPro" id="IPR005846">
    <property type="entry name" value="A-D-PHexomutase_a/b/a-III"/>
</dbReference>
<dbReference type="GO" id="GO:0006048">
    <property type="term" value="P:UDP-N-acetylglucosamine biosynthetic process"/>
    <property type="evidence" value="ECO:0007669"/>
    <property type="project" value="TreeGrafter"/>
</dbReference>
<comment type="function">
    <text evidence="8 10">Catalyzes the conversion of glucosamine-6-phosphate to glucosamine-1-phosphate.</text>
</comment>
<evidence type="ECO:0000256" key="8">
    <source>
        <dbReference type="HAMAP-Rule" id="MF_01554"/>
    </source>
</evidence>
<dbReference type="InterPro" id="IPR005844">
    <property type="entry name" value="A-D-PHexomutase_a/b/a-I"/>
</dbReference>
<feature type="binding site" description="via phosphate group" evidence="8">
    <location>
        <position position="101"/>
    </location>
    <ligand>
        <name>Mg(2+)</name>
        <dbReference type="ChEBI" id="CHEBI:18420"/>
    </ligand>
</feature>
<dbReference type="Pfam" id="PF02879">
    <property type="entry name" value="PGM_PMM_II"/>
    <property type="match status" value="1"/>
</dbReference>
<dbReference type="PANTHER" id="PTHR42946">
    <property type="entry name" value="PHOSPHOHEXOSE MUTASE"/>
    <property type="match status" value="1"/>
</dbReference>
<dbReference type="PANTHER" id="PTHR42946:SF1">
    <property type="entry name" value="PHOSPHOGLUCOMUTASE (ALPHA-D-GLUCOSE-1,6-BISPHOSPHATE-DEPENDENT)"/>
    <property type="match status" value="1"/>
</dbReference>
<organism evidence="15 16">
    <name type="scientific">Candidatus Desulfacyla euxinica</name>
    <dbReference type="NCBI Taxonomy" id="2841693"/>
    <lineage>
        <taxon>Bacteria</taxon>
        <taxon>Deltaproteobacteria</taxon>
        <taxon>Candidatus Desulfacyla</taxon>
    </lineage>
</organism>
<dbReference type="Pfam" id="PF00408">
    <property type="entry name" value="PGM_PMM_IV"/>
    <property type="match status" value="1"/>
</dbReference>
<evidence type="ECO:0000259" key="13">
    <source>
        <dbReference type="Pfam" id="PF02879"/>
    </source>
</evidence>
<dbReference type="AlphaFoldDB" id="A0A8J6N2J8"/>
<dbReference type="GO" id="GO:0004615">
    <property type="term" value="F:phosphomannomutase activity"/>
    <property type="evidence" value="ECO:0007669"/>
    <property type="project" value="TreeGrafter"/>
</dbReference>
<dbReference type="GO" id="GO:0009252">
    <property type="term" value="P:peptidoglycan biosynthetic process"/>
    <property type="evidence" value="ECO:0007669"/>
    <property type="project" value="TreeGrafter"/>
</dbReference>
<comment type="catalytic activity">
    <reaction evidence="8 10">
        <text>alpha-D-glucosamine 1-phosphate = D-glucosamine 6-phosphate</text>
        <dbReference type="Rhea" id="RHEA:23424"/>
        <dbReference type="ChEBI" id="CHEBI:58516"/>
        <dbReference type="ChEBI" id="CHEBI:58725"/>
        <dbReference type="EC" id="5.4.2.10"/>
    </reaction>
</comment>
<feature type="domain" description="Alpha-D-phosphohexomutase alpha/beta/alpha" evidence="13">
    <location>
        <begin position="159"/>
        <end position="256"/>
    </location>
</feature>
<comment type="PTM">
    <text evidence="8">Activated by phosphorylation.</text>
</comment>